<dbReference type="SUPFAM" id="SSF52113">
    <property type="entry name" value="BRCT domain"/>
    <property type="match status" value="1"/>
</dbReference>
<proteinExistence type="predicted"/>
<dbReference type="Gene3D" id="3.40.50.10190">
    <property type="entry name" value="BRCT domain"/>
    <property type="match status" value="1"/>
</dbReference>
<dbReference type="AlphaFoldDB" id="A0AAV5GR39"/>
<feature type="compositionally biased region" description="Low complexity" evidence="1">
    <location>
        <begin position="365"/>
        <end position="378"/>
    </location>
</feature>
<evidence type="ECO:0000256" key="1">
    <source>
        <dbReference type="SAM" id="MobiDB-lite"/>
    </source>
</evidence>
<accession>A0AAV5GR39</accession>
<dbReference type="PANTHER" id="PTHR14625:SF3">
    <property type="entry name" value="MICROCEPHALIN"/>
    <property type="match status" value="1"/>
</dbReference>
<evidence type="ECO:0000313" key="4">
    <source>
        <dbReference type="Proteomes" id="UP001342314"/>
    </source>
</evidence>
<feature type="compositionally biased region" description="Basic residues" evidence="1">
    <location>
        <begin position="209"/>
        <end position="218"/>
    </location>
</feature>
<dbReference type="EMBL" id="BQKY01000011">
    <property type="protein sequence ID" value="GJN92384.1"/>
    <property type="molecule type" value="Genomic_DNA"/>
</dbReference>
<dbReference type="GO" id="GO:0000278">
    <property type="term" value="P:mitotic cell cycle"/>
    <property type="evidence" value="ECO:0007669"/>
    <property type="project" value="TreeGrafter"/>
</dbReference>
<feature type="region of interest" description="Disordered" evidence="1">
    <location>
        <begin position="294"/>
        <end position="383"/>
    </location>
</feature>
<gene>
    <name evidence="3" type="ORF">Rhopal_005414-T1</name>
</gene>
<feature type="compositionally biased region" description="Low complexity" evidence="1">
    <location>
        <begin position="403"/>
        <end position="419"/>
    </location>
</feature>
<evidence type="ECO:0000313" key="3">
    <source>
        <dbReference type="EMBL" id="GJN92384.1"/>
    </source>
</evidence>
<reference evidence="3 4" key="1">
    <citation type="submission" date="2021-12" db="EMBL/GenBank/DDBJ databases">
        <title>High titer production of polyol ester of fatty acids by Rhodotorula paludigena BS15 towards product separation-free biomass refinery.</title>
        <authorList>
            <person name="Mano J."/>
            <person name="Ono H."/>
            <person name="Tanaka T."/>
            <person name="Naito K."/>
            <person name="Sushida H."/>
            <person name="Ike M."/>
            <person name="Tokuyasu K."/>
            <person name="Kitaoka M."/>
        </authorList>
    </citation>
    <scope>NUCLEOTIDE SEQUENCE [LARGE SCALE GENOMIC DNA]</scope>
    <source>
        <strain evidence="3 4">BS15</strain>
    </source>
</reference>
<protein>
    <recommendedName>
        <fullName evidence="2">BRCT domain-containing protein</fullName>
    </recommendedName>
</protein>
<dbReference type="InterPro" id="IPR022047">
    <property type="entry name" value="Microcephalin-like"/>
</dbReference>
<feature type="region of interest" description="Disordered" evidence="1">
    <location>
        <begin position="395"/>
        <end position="516"/>
    </location>
</feature>
<feature type="region of interest" description="Disordered" evidence="1">
    <location>
        <begin position="677"/>
        <end position="702"/>
    </location>
</feature>
<dbReference type="CDD" id="cd17716">
    <property type="entry name" value="BRCT_microcephalin_rpt1"/>
    <property type="match status" value="1"/>
</dbReference>
<dbReference type="PANTHER" id="PTHR14625">
    <property type="entry name" value="MICROCEPHALIN"/>
    <property type="match status" value="1"/>
</dbReference>
<feature type="region of interest" description="Disordered" evidence="1">
    <location>
        <begin position="1"/>
        <end position="98"/>
    </location>
</feature>
<dbReference type="PROSITE" id="PS50172">
    <property type="entry name" value="BRCT"/>
    <property type="match status" value="1"/>
</dbReference>
<feature type="compositionally biased region" description="Low complexity" evidence="1">
    <location>
        <begin position="22"/>
        <end position="45"/>
    </location>
</feature>
<evidence type="ECO:0000259" key="2">
    <source>
        <dbReference type="PROSITE" id="PS50172"/>
    </source>
</evidence>
<dbReference type="InterPro" id="IPR001357">
    <property type="entry name" value="BRCT_dom"/>
</dbReference>
<feature type="region of interest" description="Disordered" evidence="1">
    <location>
        <begin position="111"/>
        <end position="248"/>
    </location>
</feature>
<organism evidence="3 4">
    <name type="scientific">Rhodotorula paludigena</name>
    <dbReference type="NCBI Taxonomy" id="86838"/>
    <lineage>
        <taxon>Eukaryota</taxon>
        <taxon>Fungi</taxon>
        <taxon>Dikarya</taxon>
        <taxon>Basidiomycota</taxon>
        <taxon>Pucciniomycotina</taxon>
        <taxon>Microbotryomycetes</taxon>
        <taxon>Sporidiobolales</taxon>
        <taxon>Sporidiobolaceae</taxon>
        <taxon>Rhodotorula</taxon>
    </lineage>
</organism>
<comment type="caution">
    <text evidence="3">The sequence shown here is derived from an EMBL/GenBank/DDBJ whole genome shotgun (WGS) entry which is preliminary data.</text>
</comment>
<feature type="domain" description="BRCT" evidence="2">
    <location>
        <begin position="548"/>
        <end position="643"/>
    </location>
</feature>
<feature type="compositionally biased region" description="Basic and acidic residues" evidence="1">
    <location>
        <begin position="294"/>
        <end position="318"/>
    </location>
</feature>
<feature type="compositionally biased region" description="Low complexity" evidence="1">
    <location>
        <begin position="493"/>
        <end position="502"/>
    </location>
</feature>
<dbReference type="InterPro" id="IPR036420">
    <property type="entry name" value="BRCT_dom_sf"/>
</dbReference>
<feature type="compositionally biased region" description="Gly residues" evidence="1">
    <location>
        <begin position="678"/>
        <end position="694"/>
    </location>
</feature>
<feature type="compositionally biased region" description="Low complexity" evidence="1">
    <location>
        <begin position="442"/>
        <end position="457"/>
    </location>
</feature>
<keyword evidence="4" id="KW-1185">Reference proteome</keyword>
<sequence>MTGMGVVRAGPAVQGQRSPRKSLSSTSLAASGSAAPRARRSSGIGPSSLNTGGGASNDPFSTAFVRPTFDFEVSREREVRPPPASTAMTRTGAGFPGGLVTLAEEPVQAAMSPFDLTSPKKQRSVPAAAPPTTSSRGPDIFADDAAMDVDDETASRSTSNTLLPIPPSSPVRGALSPRSLMGRPVLTRKRDALDSGSDSEEDDIDFLSPRKKSAKRIHLSAPSPVAAPPPARPFTGPVDEDATPPADAGGLGSACCALDAYLGPDAAWRALLPLAEVHRPAAASALDGHRFEDVHRREATSPRELRHRFDECSTKREQPPTSPGPCPSATVDAAHPPSRSTATLPAADDSMAVDDPTSFAGADVSSLSTASASTTTSTRSEETARRLANLQSMLSRLQMPKPSGSGTASRRASAESATSLQGDCEAPLAAEPQRRTRASLGSVPTASAAATTSNVAPLLPAGPTARRRSSIVAPRPRGGIVNTATETPLGDVSMSSSTSAMSRSHRRSSSISSTTLPSAASSSFSLDAAAENAAGVPGAEGTTVARSKGKAALQGVVAFVDVRTAEGDDSGMIFVDMLKGLGARVTLRPSSLTTHIVFKSGRPSTLSFHRTAAPSTRPHLVGIAWVVRCAELGARADEAPFRVEDATAPLPGTGKENAGSSVGGKVDIAAKTAQAALGLGGAPGGKGESHGAGGSKRRKSMEPKALAALGSSVNGGDASFGTGSSGATFAARDAALKASIAASIERARRKSLQFAPKVGSPLAKRVFVMPDLPPAEEDD</sequence>
<feature type="compositionally biased region" description="Acidic residues" evidence="1">
    <location>
        <begin position="141"/>
        <end position="152"/>
    </location>
</feature>
<name>A0AAV5GR39_9BASI</name>
<dbReference type="Proteomes" id="UP001342314">
    <property type="component" value="Unassembled WGS sequence"/>
</dbReference>